<evidence type="ECO:0000313" key="1">
    <source>
        <dbReference type="EMBL" id="KAI2385713.1"/>
    </source>
</evidence>
<organism evidence="1">
    <name type="scientific">Ophidiomyces ophidiicola</name>
    <dbReference type="NCBI Taxonomy" id="1387563"/>
    <lineage>
        <taxon>Eukaryota</taxon>
        <taxon>Fungi</taxon>
        <taxon>Dikarya</taxon>
        <taxon>Ascomycota</taxon>
        <taxon>Pezizomycotina</taxon>
        <taxon>Eurotiomycetes</taxon>
        <taxon>Eurotiomycetidae</taxon>
        <taxon>Onygenales</taxon>
        <taxon>Onygenaceae</taxon>
        <taxon>Ophidiomyces</taxon>
    </lineage>
</organism>
<comment type="caution">
    <text evidence="1">The sequence shown here is derived from an EMBL/GenBank/DDBJ whole genome shotgun (WGS) entry which is preliminary data.</text>
</comment>
<name>A0ACB8UVB6_9EURO</name>
<gene>
    <name evidence="1" type="ORF">LOY88_003946</name>
</gene>
<protein>
    <submittedName>
        <fullName evidence="1">Uncharacterized protein</fullName>
    </submittedName>
</protein>
<dbReference type="EMBL" id="JALBCA010000055">
    <property type="protein sequence ID" value="KAI2385713.1"/>
    <property type="molecule type" value="Genomic_DNA"/>
</dbReference>
<proteinExistence type="predicted"/>
<accession>A0ACB8UVB6</accession>
<reference evidence="1" key="1">
    <citation type="journal article" date="2022" name="bioRxiv">
        <title>Population genetic analysis of Ophidiomyces ophidiicola, the causative agent of snake fungal disease, indicates recent introductions to the USA.</title>
        <authorList>
            <person name="Ladner J.T."/>
            <person name="Palmer J.M."/>
            <person name="Ettinger C.L."/>
            <person name="Stajich J.E."/>
            <person name="Farrell T.M."/>
            <person name="Glorioso B.M."/>
            <person name="Lawson B."/>
            <person name="Price S.J."/>
            <person name="Stengle A.G."/>
            <person name="Grear D.A."/>
            <person name="Lorch J.M."/>
        </authorList>
    </citation>
    <scope>NUCLEOTIDE SEQUENCE</scope>
    <source>
        <strain evidence="1">NWHC 24266-5</strain>
    </source>
</reference>
<sequence length="417" mass="45671">MDASQSKEDRLAELSSLASAKAAIKDYNTAADLYSQAAELQADVNGEMAVENADLLYLYGKCLYYVAVSNSDVLGSKAAVQTAVDSGKPPGKESATTLCPDNLPGPQKTSAPTDTTSTTDVEKSANTAFFQFTGDENFEDDEEEDEGNDEAEGPAEEDDDFENAFETLDMSRVLSLRKLEILSQSSEDQGDDDVRLAEVRKVKLRLSDIYDLQAEISLEGERFKDAVADLRAALDLKRELCAPEDSAIAECHYKLSLALEFSSITRTSDDNESGPSQIDLNVREEAVEQMKAAIQCCKLRISIEEKKLADLDSTESQEAAKLNRYLDDVKDIVSDMEQRLIELRRPPQKDEDDTVNKESIIVQSQMTGSKVSLGEAMKSANDLSSLVRKRKRVSAATEAQPSEGESAPSKQTKQDPA</sequence>